<dbReference type="Proteomes" id="UP000267821">
    <property type="component" value="Unassembled WGS sequence"/>
</dbReference>
<organism evidence="2 3">
    <name type="scientific">Terfezia boudieri ATCC MYA-4762</name>
    <dbReference type="NCBI Taxonomy" id="1051890"/>
    <lineage>
        <taxon>Eukaryota</taxon>
        <taxon>Fungi</taxon>
        <taxon>Dikarya</taxon>
        <taxon>Ascomycota</taxon>
        <taxon>Pezizomycotina</taxon>
        <taxon>Pezizomycetes</taxon>
        <taxon>Pezizales</taxon>
        <taxon>Pezizaceae</taxon>
        <taxon>Terfezia</taxon>
    </lineage>
</organism>
<evidence type="ECO:0000256" key="1">
    <source>
        <dbReference type="SAM" id="MobiDB-lite"/>
    </source>
</evidence>
<keyword evidence="3" id="KW-1185">Reference proteome</keyword>
<accession>A0A3N4LE10</accession>
<proteinExistence type="predicted"/>
<reference evidence="2 3" key="1">
    <citation type="journal article" date="2018" name="Nat. Ecol. Evol.">
        <title>Pezizomycetes genomes reveal the molecular basis of ectomycorrhizal truffle lifestyle.</title>
        <authorList>
            <person name="Murat C."/>
            <person name="Payen T."/>
            <person name="Noel B."/>
            <person name="Kuo A."/>
            <person name="Morin E."/>
            <person name="Chen J."/>
            <person name="Kohler A."/>
            <person name="Krizsan K."/>
            <person name="Balestrini R."/>
            <person name="Da Silva C."/>
            <person name="Montanini B."/>
            <person name="Hainaut M."/>
            <person name="Levati E."/>
            <person name="Barry K.W."/>
            <person name="Belfiori B."/>
            <person name="Cichocki N."/>
            <person name="Clum A."/>
            <person name="Dockter R.B."/>
            <person name="Fauchery L."/>
            <person name="Guy J."/>
            <person name="Iotti M."/>
            <person name="Le Tacon F."/>
            <person name="Lindquist E.A."/>
            <person name="Lipzen A."/>
            <person name="Malagnac F."/>
            <person name="Mello A."/>
            <person name="Molinier V."/>
            <person name="Miyauchi S."/>
            <person name="Poulain J."/>
            <person name="Riccioni C."/>
            <person name="Rubini A."/>
            <person name="Sitrit Y."/>
            <person name="Splivallo R."/>
            <person name="Traeger S."/>
            <person name="Wang M."/>
            <person name="Zifcakova L."/>
            <person name="Wipf D."/>
            <person name="Zambonelli A."/>
            <person name="Paolocci F."/>
            <person name="Nowrousian M."/>
            <person name="Ottonello S."/>
            <person name="Baldrian P."/>
            <person name="Spatafora J.W."/>
            <person name="Henrissat B."/>
            <person name="Nagy L.G."/>
            <person name="Aury J.M."/>
            <person name="Wincker P."/>
            <person name="Grigoriev I.V."/>
            <person name="Bonfante P."/>
            <person name="Martin F.M."/>
        </authorList>
    </citation>
    <scope>NUCLEOTIDE SEQUENCE [LARGE SCALE GENOMIC DNA]</scope>
    <source>
        <strain evidence="2 3">ATCC MYA-4762</strain>
    </source>
</reference>
<dbReference type="InParanoid" id="A0A3N4LE10"/>
<protein>
    <submittedName>
        <fullName evidence="2">Uncharacterized protein</fullName>
    </submittedName>
</protein>
<evidence type="ECO:0000313" key="3">
    <source>
        <dbReference type="Proteomes" id="UP000267821"/>
    </source>
</evidence>
<name>A0A3N4LE10_9PEZI</name>
<feature type="region of interest" description="Disordered" evidence="1">
    <location>
        <begin position="107"/>
        <end position="133"/>
    </location>
</feature>
<dbReference type="AlphaFoldDB" id="A0A3N4LE10"/>
<evidence type="ECO:0000313" key="2">
    <source>
        <dbReference type="EMBL" id="RPB21127.1"/>
    </source>
</evidence>
<sequence>MYQDIEGVIGVGDNIRRDEYKGLKKAIVEGMFIFRGTSLYLGQEGTKVEIRVPYEMTEKLENGKKIRTEREATADCQGMHYARPPNRAQAFPEMLTYHTQRRNTTSISGAFPSVAPRHKGPQAPTPPASQVRSQALLHDTGPQAPTPPASQLSEFYLPSGIYISTHFSSGFEFSKLYDILQFSDRSVSSYGHAYSCSSSTNATTNTRKIISQLPTPNSIARTYLTASTVDQHPPL</sequence>
<dbReference type="EMBL" id="ML121563">
    <property type="protein sequence ID" value="RPB21127.1"/>
    <property type="molecule type" value="Genomic_DNA"/>
</dbReference>
<gene>
    <name evidence="2" type="ORF">L211DRAFT_890339</name>
</gene>